<evidence type="ECO:0000256" key="2">
    <source>
        <dbReference type="ARBA" id="ARBA00009410"/>
    </source>
</evidence>
<evidence type="ECO:0000259" key="5">
    <source>
        <dbReference type="Pfam" id="PF01266"/>
    </source>
</evidence>
<evidence type="ECO:0000256" key="4">
    <source>
        <dbReference type="ARBA" id="ARBA00023002"/>
    </source>
</evidence>
<dbReference type="EMBL" id="WMET01000001">
    <property type="protein sequence ID" value="MYL19504.1"/>
    <property type="molecule type" value="Genomic_DNA"/>
</dbReference>
<evidence type="ECO:0000313" key="6">
    <source>
        <dbReference type="EMBL" id="MYL19504.1"/>
    </source>
</evidence>
<protein>
    <submittedName>
        <fullName evidence="6">FAD-dependent oxidoreductase</fullName>
    </submittedName>
</protein>
<name>A0A845E1C7_9BACI</name>
<dbReference type="Proteomes" id="UP000460949">
    <property type="component" value="Unassembled WGS sequence"/>
</dbReference>
<dbReference type="Pfam" id="PF01266">
    <property type="entry name" value="DAO"/>
    <property type="match status" value="1"/>
</dbReference>
<feature type="domain" description="FAD dependent oxidoreductase" evidence="5">
    <location>
        <begin position="3"/>
        <end position="349"/>
    </location>
</feature>
<dbReference type="PANTHER" id="PTHR13847">
    <property type="entry name" value="SARCOSINE DEHYDROGENASE-RELATED"/>
    <property type="match status" value="1"/>
</dbReference>
<dbReference type="RefSeq" id="WP_160835884.1">
    <property type="nucleotide sequence ID" value="NZ_WMET01000001.1"/>
</dbReference>
<dbReference type="GO" id="GO:0016491">
    <property type="term" value="F:oxidoreductase activity"/>
    <property type="evidence" value="ECO:0007669"/>
    <property type="project" value="UniProtKB-KW"/>
</dbReference>
<keyword evidence="3" id="KW-0285">Flavoprotein</keyword>
<comment type="caution">
    <text evidence="6">The sequence shown here is derived from an EMBL/GenBank/DDBJ whole genome shotgun (WGS) entry which is preliminary data.</text>
</comment>
<proteinExistence type="inferred from homology"/>
<sequence>MKYLIVGAGILGASTAYHLAEKGEKVAIVDRGEQGQATRNAAGIICPWLTNRTSRDWYQLAVNGAGYYPELVEKLKEAGISDPGYKRVGALNIFDTEEKLDRKAAYAEMRKLETPEMGEISKLSPKETRDMFPPLAEHYRSLHLSGAGRVNGSRVTDSLLKAAERKGAEIIGGNASLRTYKGEIEGVDIDGMPRHADQIILTNGSWMRALFGTAALSPRVTFEKAQIIHLHLSGHETEHWPVLLPPFSHYMLGFEGGKLVVGATKEKIQTHDSRVTAGGIYQLLEKALRTAPGLSEATYVETKVGFRPFTPGSLPVFGRLPDQPHIIAANGLGASGLTSGPYVGSLLSALAAGEDTSIDISPYTIDRLFK</sequence>
<dbReference type="InterPro" id="IPR006076">
    <property type="entry name" value="FAD-dep_OxRdtase"/>
</dbReference>
<gene>
    <name evidence="6" type="ORF">GLW04_06340</name>
</gene>
<organism evidence="6 7">
    <name type="scientific">Halobacillus litoralis</name>
    <dbReference type="NCBI Taxonomy" id="45668"/>
    <lineage>
        <taxon>Bacteria</taxon>
        <taxon>Bacillati</taxon>
        <taxon>Bacillota</taxon>
        <taxon>Bacilli</taxon>
        <taxon>Bacillales</taxon>
        <taxon>Bacillaceae</taxon>
        <taxon>Halobacillus</taxon>
    </lineage>
</organism>
<accession>A0A845E1C7</accession>
<evidence type="ECO:0000313" key="7">
    <source>
        <dbReference type="Proteomes" id="UP000460949"/>
    </source>
</evidence>
<comment type="similarity">
    <text evidence="2">Belongs to the DadA oxidoreductase family.</text>
</comment>
<dbReference type="Gene3D" id="3.30.9.10">
    <property type="entry name" value="D-Amino Acid Oxidase, subunit A, domain 2"/>
    <property type="match status" value="1"/>
</dbReference>
<dbReference type="Gene3D" id="3.50.50.60">
    <property type="entry name" value="FAD/NAD(P)-binding domain"/>
    <property type="match status" value="1"/>
</dbReference>
<comment type="cofactor">
    <cofactor evidence="1">
        <name>FAD</name>
        <dbReference type="ChEBI" id="CHEBI:57692"/>
    </cofactor>
</comment>
<keyword evidence="4" id="KW-0560">Oxidoreductase</keyword>
<dbReference type="AlphaFoldDB" id="A0A845E1C7"/>
<evidence type="ECO:0000256" key="3">
    <source>
        <dbReference type="ARBA" id="ARBA00022630"/>
    </source>
</evidence>
<dbReference type="InterPro" id="IPR036188">
    <property type="entry name" value="FAD/NAD-bd_sf"/>
</dbReference>
<dbReference type="GO" id="GO:0005737">
    <property type="term" value="C:cytoplasm"/>
    <property type="evidence" value="ECO:0007669"/>
    <property type="project" value="TreeGrafter"/>
</dbReference>
<dbReference type="PANTHER" id="PTHR13847:SF286">
    <property type="entry name" value="D-AMINO ACID DEHYDROGENASE"/>
    <property type="match status" value="1"/>
</dbReference>
<reference evidence="6 7" key="1">
    <citation type="submission" date="2019-11" db="EMBL/GenBank/DDBJ databases">
        <title>Genome sequences of 17 halophilic strains isolated from different environments.</title>
        <authorList>
            <person name="Furrow R.E."/>
        </authorList>
    </citation>
    <scope>NUCLEOTIDE SEQUENCE [LARGE SCALE GENOMIC DNA]</scope>
    <source>
        <strain evidence="6 7">22511_23_Filter</strain>
    </source>
</reference>
<dbReference type="SUPFAM" id="SSF51905">
    <property type="entry name" value="FAD/NAD(P)-binding domain"/>
    <property type="match status" value="1"/>
</dbReference>
<evidence type="ECO:0000256" key="1">
    <source>
        <dbReference type="ARBA" id="ARBA00001974"/>
    </source>
</evidence>
<dbReference type="SUPFAM" id="SSF54373">
    <property type="entry name" value="FAD-linked reductases, C-terminal domain"/>
    <property type="match status" value="1"/>
</dbReference>